<accession>A0A6N6JKQ4</accession>
<dbReference type="SUPFAM" id="SSF56935">
    <property type="entry name" value="Porins"/>
    <property type="match status" value="1"/>
</dbReference>
<gene>
    <name evidence="2" type="ORF">KIN_29220</name>
</gene>
<comment type="caution">
    <text evidence="2">The sequence shown here is derived from an EMBL/GenBank/DDBJ whole genome shotgun (WGS) entry which is preliminary data.</text>
</comment>
<name>A0A6N6JKQ4_9RHOB</name>
<evidence type="ECO:0000313" key="2">
    <source>
        <dbReference type="EMBL" id="GFE65848.1"/>
    </source>
</evidence>
<dbReference type="RefSeq" id="WP_159808343.1">
    <property type="nucleotide sequence ID" value="NZ_BLJE01000003.1"/>
</dbReference>
<evidence type="ECO:0000256" key="1">
    <source>
        <dbReference type="SAM" id="SignalP"/>
    </source>
</evidence>
<dbReference type="Proteomes" id="UP000436822">
    <property type="component" value="Unassembled WGS sequence"/>
</dbReference>
<dbReference type="OrthoDB" id="974738at2"/>
<organism evidence="2 3">
    <name type="scientific">Litoreibacter roseus</name>
    <dbReference type="NCBI Taxonomy" id="2601869"/>
    <lineage>
        <taxon>Bacteria</taxon>
        <taxon>Pseudomonadati</taxon>
        <taxon>Pseudomonadota</taxon>
        <taxon>Alphaproteobacteria</taxon>
        <taxon>Rhodobacterales</taxon>
        <taxon>Roseobacteraceae</taxon>
        <taxon>Litoreibacter</taxon>
    </lineage>
</organism>
<feature type="chain" id="PRO_5026838010" description="Porin" evidence="1">
    <location>
        <begin position="25"/>
        <end position="371"/>
    </location>
</feature>
<reference evidence="2 3" key="1">
    <citation type="submission" date="2019-12" db="EMBL/GenBank/DDBJ databases">
        <title>Litoreibacter badius sp. nov., a novel bacteriochlorophyll a-containing bacterium in the genus Litoreibacter.</title>
        <authorList>
            <person name="Kanamuro M."/>
            <person name="Takabe Y."/>
            <person name="Mori K."/>
            <person name="Takaichi S."/>
            <person name="Hanada S."/>
        </authorList>
    </citation>
    <scope>NUCLEOTIDE SEQUENCE [LARGE SCALE GENOMIC DNA]</scope>
    <source>
        <strain evidence="2 3">K6</strain>
    </source>
</reference>
<dbReference type="InterPro" id="IPR023614">
    <property type="entry name" value="Porin_dom_sf"/>
</dbReference>
<dbReference type="EMBL" id="BLJE01000003">
    <property type="protein sequence ID" value="GFE65848.1"/>
    <property type="molecule type" value="Genomic_DNA"/>
</dbReference>
<protein>
    <recommendedName>
        <fullName evidence="4">Porin</fullName>
    </recommendedName>
</protein>
<evidence type="ECO:0008006" key="4">
    <source>
        <dbReference type="Google" id="ProtNLM"/>
    </source>
</evidence>
<sequence length="371" mass="39864">MKKFIALSAGSAASVLALSVPTFAQDTSVVQTNDRGTTVRLYGQVNRGALLGDNGTDSEVFFVDNDNSSTRFGIIAEYEGPELTFGAQIELEAESNTSSASNGADFNEGSGDFRFNERILDLYVESARYGKLSLGQGNTASNGSAEVDLSGTSIVGYSSVADLAGSLSLNEGSRRVGDAFSNLDGLSREDRIRYDTPNFGGFQLGVSAGSNDEWDVALRYAAEFGATEFQSAIAYAQPMEEDIDSRISASASVLLGSGFNFTVATGRDDRTDEREPEFYYVKAGYRTSIFAVGETAFSIDYYDGDDIAQQEFGTPSDETSSESYGLFAVQNFEDVGLEVYGGIRNYEFDDPSLGTQPDDLTALILGARLRF</sequence>
<feature type="signal peptide" evidence="1">
    <location>
        <begin position="1"/>
        <end position="24"/>
    </location>
</feature>
<keyword evidence="1" id="KW-0732">Signal</keyword>
<proteinExistence type="predicted"/>
<keyword evidence="3" id="KW-1185">Reference proteome</keyword>
<dbReference type="Gene3D" id="2.40.160.10">
    <property type="entry name" value="Porin"/>
    <property type="match status" value="1"/>
</dbReference>
<evidence type="ECO:0000313" key="3">
    <source>
        <dbReference type="Proteomes" id="UP000436822"/>
    </source>
</evidence>
<dbReference type="AlphaFoldDB" id="A0A6N6JKQ4"/>